<dbReference type="InterPro" id="IPR009229">
    <property type="entry name" value="AgrD"/>
</dbReference>
<reference evidence="1" key="1">
    <citation type="submission" date="2022-09" db="EMBL/GenBank/DDBJ databases">
        <title>Genome analysis and characterization of larvicidal activity of Brevibacillus strains.</title>
        <authorList>
            <person name="Patrusheva E.V."/>
            <person name="Izotova A.O."/>
            <person name="Toshchakov S.V."/>
            <person name="Sineoky S.P."/>
        </authorList>
    </citation>
    <scope>NUCLEOTIDE SEQUENCE</scope>
    <source>
        <strain evidence="1">VKPM_B-13247</strain>
    </source>
</reference>
<evidence type="ECO:0000313" key="2">
    <source>
        <dbReference type="Proteomes" id="UP001077662"/>
    </source>
</evidence>
<dbReference type="RefSeq" id="WP_258434201.1">
    <property type="nucleotide sequence ID" value="NZ_JANSGW010000024.1"/>
</dbReference>
<name>A0AAP3DIM0_BRELA</name>
<comment type="caution">
    <text evidence="1">The sequence shown here is derived from an EMBL/GenBank/DDBJ whole genome shotgun (WGS) entry which is preliminary data.</text>
</comment>
<gene>
    <name evidence="1" type="ORF">O0554_17850</name>
</gene>
<dbReference type="NCBIfam" id="TIGR04223">
    <property type="entry name" value="quorum_AgrD"/>
    <property type="match status" value="1"/>
</dbReference>
<dbReference type="EMBL" id="JAPTNE010000024">
    <property type="protein sequence ID" value="MCZ0808753.1"/>
    <property type="molecule type" value="Genomic_DNA"/>
</dbReference>
<accession>A0AAP3DIM0</accession>
<dbReference type="AlphaFoldDB" id="A0AAP3DIM0"/>
<dbReference type="Proteomes" id="UP001077662">
    <property type="component" value="Unassembled WGS sequence"/>
</dbReference>
<organism evidence="1 2">
    <name type="scientific">Brevibacillus laterosporus</name>
    <name type="common">Bacillus laterosporus</name>
    <dbReference type="NCBI Taxonomy" id="1465"/>
    <lineage>
        <taxon>Bacteria</taxon>
        <taxon>Bacillati</taxon>
        <taxon>Bacillota</taxon>
        <taxon>Bacilli</taxon>
        <taxon>Bacillales</taxon>
        <taxon>Paenibacillaceae</taxon>
        <taxon>Brevibacillus</taxon>
    </lineage>
</organism>
<evidence type="ECO:0000313" key="1">
    <source>
        <dbReference type="EMBL" id="MCZ0808753.1"/>
    </source>
</evidence>
<proteinExistence type="predicted"/>
<sequence length="40" mass="4393">MSKIAKYLSVFLSAVALFVVSAASPWFTHSPEAPKELLKK</sequence>
<protein>
    <submittedName>
        <fullName evidence="1">Cyclic lactone autoinducer peptide</fullName>
    </submittedName>
</protein>